<sequence length="182" mass="19642">MIWLAHSNIATRKALRAQASSQHVKIIAWSSSSRKCSSTIVSPPKTPMQLRLSEVRNSNKGSSSSSTSGRHSPFGVGRNVDGRNGCVSTPGYQTPSVNNAGRRNFSSLAKTAPVSYGTLQHNGLLDAMSTPTRKFSPSASIGNSVTTYEEYVQVYDSPTRSWGNVERLKVVSKEAPRKAEAI</sequence>
<feature type="region of interest" description="Disordered" evidence="1">
    <location>
        <begin position="55"/>
        <end position="100"/>
    </location>
</feature>
<reference evidence="2" key="1">
    <citation type="submission" date="2019-04" db="EMBL/GenBank/DDBJ databases">
        <title>Sequencing of skin fungus with MAO and IRED activity.</title>
        <authorList>
            <person name="Marsaioli A.J."/>
            <person name="Bonatto J.M.C."/>
            <person name="Reis Junior O."/>
        </authorList>
    </citation>
    <scope>NUCLEOTIDE SEQUENCE</scope>
    <source>
        <strain evidence="2">28M1</strain>
    </source>
</reference>
<dbReference type="AlphaFoldDB" id="A0A9P5BWM3"/>
<evidence type="ECO:0000313" key="2">
    <source>
        <dbReference type="EMBL" id="KAF3033507.1"/>
    </source>
</evidence>
<dbReference type="OrthoDB" id="3799024at2759"/>
<evidence type="ECO:0000313" key="3">
    <source>
        <dbReference type="Proteomes" id="UP000758155"/>
    </source>
</evidence>
<keyword evidence="3" id="KW-1185">Reference proteome</keyword>
<proteinExistence type="predicted"/>
<dbReference type="EMBL" id="SWKV01000080">
    <property type="protein sequence ID" value="KAF3033507.1"/>
    <property type="molecule type" value="Genomic_DNA"/>
</dbReference>
<name>A0A9P5BWM3_9PLEO</name>
<accession>A0A9P5BWM3</accession>
<organism evidence="2 3">
    <name type="scientific">Didymella heteroderae</name>
    <dbReference type="NCBI Taxonomy" id="1769908"/>
    <lineage>
        <taxon>Eukaryota</taxon>
        <taxon>Fungi</taxon>
        <taxon>Dikarya</taxon>
        <taxon>Ascomycota</taxon>
        <taxon>Pezizomycotina</taxon>
        <taxon>Dothideomycetes</taxon>
        <taxon>Pleosporomycetidae</taxon>
        <taxon>Pleosporales</taxon>
        <taxon>Pleosporineae</taxon>
        <taxon>Didymellaceae</taxon>
        <taxon>Didymella</taxon>
    </lineage>
</organism>
<gene>
    <name evidence="2" type="ORF">E8E12_004603</name>
</gene>
<feature type="compositionally biased region" description="Polar residues" evidence="1">
    <location>
        <begin position="86"/>
        <end position="100"/>
    </location>
</feature>
<dbReference type="Proteomes" id="UP000758155">
    <property type="component" value="Unassembled WGS sequence"/>
</dbReference>
<evidence type="ECO:0000256" key="1">
    <source>
        <dbReference type="SAM" id="MobiDB-lite"/>
    </source>
</evidence>
<feature type="compositionally biased region" description="Low complexity" evidence="1">
    <location>
        <begin position="55"/>
        <end position="72"/>
    </location>
</feature>
<protein>
    <submittedName>
        <fullName evidence="2">Uncharacterized protein</fullName>
    </submittedName>
</protein>
<comment type="caution">
    <text evidence="2">The sequence shown here is derived from an EMBL/GenBank/DDBJ whole genome shotgun (WGS) entry which is preliminary data.</text>
</comment>